<comment type="caution">
    <text evidence="1">The sequence shown here is derived from an EMBL/GenBank/DDBJ whole genome shotgun (WGS) entry which is preliminary data.</text>
</comment>
<evidence type="ECO:0008006" key="3">
    <source>
        <dbReference type="Google" id="ProtNLM"/>
    </source>
</evidence>
<evidence type="ECO:0000313" key="1">
    <source>
        <dbReference type="EMBL" id="GAA2657465.1"/>
    </source>
</evidence>
<protein>
    <recommendedName>
        <fullName evidence="3">DUF488 family protein</fullName>
    </recommendedName>
</protein>
<evidence type="ECO:0000313" key="2">
    <source>
        <dbReference type="Proteomes" id="UP001501666"/>
    </source>
</evidence>
<gene>
    <name evidence="1" type="ORF">GCM10010412_028090</name>
</gene>
<dbReference type="EMBL" id="BAAATE010000006">
    <property type="protein sequence ID" value="GAA2657465.1"/>
    <property type="molecule type" value="Genomic_DNA"/>
</dbReference>
<organism evidence="1 2">
    <name type="scientific">Nonomuraea recticatena</name>
    <dbReference type="NCBI Taxonomy" id="46178"/>
    <lineage>
        <taxon>Bacteria</taxon>
        <taxon>Bacillati</taxon>
        <taxon>Actinomycetota</taxon>
        <taxon>Actinomycetes</taxon>
        <taxon>Streptosporangiales</taxon>
        <taxon>Streptosporangiaceae</taxon>
        <taxon>Nonomuraea</taxon>
    </lineage>
</organism>
<keyword evidence="2" id="KW-1185">Reference proteome</keyword>
<dbReference type="Proteomes" id="UP001501666">
    <property type="component" value="Unassembled WGS sequence"/>
</dbReference>
<accession>A0ABP6E1D3</accession>
<sequence>MPNPEPDAPRPASAQTVTLATCTYQEFVPAMGHPVRTTVGHPRFFRYELAGHAKLITPRREFLQRPFDAYTLLYRRHLDGTGLDAILAEFADMAARHEPGRPLVLLCFDKLDEEGSWCHRSMFRQWYQEQTGETIPELGAMMRPRPWVQSELL</sequence>
<dbReference type="RefSeq" id="WP_346146497.1">
    <property type="nucleotide sequence ID" value="NZ_BAAATE010000006.1"/>
</dbReference>
<name>A0ABP6E1D3_9ACTN</name>
<reference evidence="2" key="1">
    <citation type="journal article" date="2019" name="Int. J. Syst. Evol. Microbiol.">
        <title>The Global Catalogue of Microorganisms (GCM) 10K type strain sequencing project: providing services to taxonomists for standard genome sequencing and annotation.</title>
        <authorList>
            <consortium name="The Broad Institute Genomics Platform"/>
            <consortium name="The Broad Institute Genome Sequencing Center for Infectious Disease"/>
            <person name="Wu L."/>
            <person name="Ma J."/>
        </authorList>
    </citation>
    <scope>NUCLEOTIDE SEQUENCE [LARGE SCALE GENOMIC DNA]</scope>
    <source>
        <strain evidence="2">JCM 6835</strain>
    </source>
</reference>
<proteinExistence type="predicted"/>